<dbReference type="InterPro" id="IPR050316">
    <property type="entry name" value="Tyrosinase/Hemocyanin"/>
</dbReference>
<dbReference type="PRINTS" id="PR00092">
    <property type="entry name" value="TYROSINASE"/>
</dbReference>
<keyword evidence="3" id="KW-0732">Signal</keyword>
<feature type="signal peptide" evidence="3">
    <location>
        <begin position="1"/>
        <end position="27"/>
    </location>
</feature>
<dbReference type="PANTHER" id="PTHR11474">
    <property type="entry name" value="TYROSINASE FAMILY MEMBER"/>
    <property type="match status" value="1"/>
</dbReference>
<sequence length="428" mass="49013">MFPGMSIPSSRVLLLFGIFLLVELLPAQPVGGRTCAKITTRKEWRSLSRETQASYIAAVKCLTTRPTTLRTRFRLRRYDDFQYVHSTLYMQIHFVARFLPWHRHIVFLYEQALRECGYNEGVPHWDWSLDSNNVVRSPVFSSDPEVQTVGFGGNGTGRVDPRLPDDGGAIQTGAFADFKLIHPIHHLLHRKFDSLQEISQTPAWFRLPETFHSWGNTSNSNDNVARIQNIPDFLAYSNNLEGKNPMNFPDAPIAPHAAIHAFMGGVSISCFPFLPSFLSLTQHHRLFFGCQDMPSSVYAANEVVKTDFACRLFFLHHCHIDKLWSEWQRRDWANRRRAYHGNVKTNREELWGSTCRTSGAMKRKTPRYMMSCRSSASEAATPQCSRSWTLPHIPIATPTSSFGLYMSEDIEVHGWDHTLFLITRKPHG</sequence>
<dbReference type="Gene3D" id="1.10.1280.10">
    <property type="entry name" value="Di-copper center containing domain from catechol oxidase"/>
    <property type="match status" value="1"/>
</dbReference>
<dbReference type="OrthoDB" id="6132182at2759"/>
<dbReference type="InterPro" id="IPR002227">
    <property type="entry name" value="Tyrosinase_Cu-bd"/>
</dbReference>
<dbReference type="SUPFAM" id="SSF48056">
    <property type="entry name" value="Di-copper centre-containing domain"/>
    <property type="match status" value="1"/>
</dbReference>
<keyword evidence="2" id="KW-0186">Copper</keyword>
<dbReference type="PANTHER" id="PTHR11474:SF126">
    <property type="entry name" value="TYROSINASE-LIKE PROTEIN TYR-1-RELATED"/>
    <property type="match status" value="1"/>
</dbReference>
<dbReference type="Pfam" id="PF00264">
    <property type="entry name" value="Tyrosinase"/>
    <property type="match status" value="1"/>
</dbReference>
<evidence type="ECO:0000313" key="5">
    <source>
        <dbReference type="EMBL" id="KNZ48044.1"/>
    </source>
</evidence>
<dbReference type="AlphaFoldDB" id="A0A0L6UHL7"/>
<dbReference type="InterPro" id="IPR008922">
    <property type="entry name" value="Di-copper_centre_dom_sf"/>
</dbReference>
<dbReference type="VEuPathDB" id="FungiDB:VP01_594g1"/>
<organism evidence="5 6">
    <name type="scientific">Puccinia sorghi</name>
    <dbReference type="NCBI Taxonomy" id="27349"/>
    <lineage>
        <taxon>Eukaryota</taxon>
        <taxon>Fungi</taxon>
        <taxon>Dikarya</taxon>
        <taxon>Basidiomycota</taxon>
        <taxon>Pucciniomycotina</taxon>
        <taxon>Pucciniomycetes</taxon>
        <taxon>Pucciniales</taxon>
        <taxon>Pucciniaceae</taxon>
        <taxon>Puccinia</taxon>
    </lineage>
</organism>
<evidence type="ECO:0000259" key="4">
    <source>
        <dbReference type="PROSITE" id="PS00497"/>
    </source>
</evidence>
<feature type="domain" description="Tyrosinase copper-binding" evidence="4">
    <location>
        <begin position="93"/>
        <end position="110"/>
    </location>
</feature>
<dbReference type="EMBL" id="LAVV01011218">
    <property type="protein sequence ID" value="KNZ48044.1"/>
    <property type="molecule type" value="Genomic_DNA"/>
</dbReference>
<dbReference type="Proteomes" id="UP000037035">
    <property type="component" value="Unassembled WGS sequence"/>
</dbReference>
<gene>
    <name evidence="5" type="ORF">VP01_594g1</name>
</gene>
<dbReference type="STRING" id="27349.A0A0L6UHL7"/>
<dbReference type="PROSITE" id="PS00497">
    <property type="entry name" value="TYROSINASE_1"/>
    <property type="match status" value="1"/>
</dbReference>
<evidence type="ECO:0000313" key="6">
    <source>
        <dbReference type="Proteomes" id="UP000037035"/>
    </source>
</evidence>
<dbReference type="GO" id="GO:0016491">
    <property type="term" value="F:oxidoreductase activity"/>
    <property type="evidence" value="ECO:0007669"/>
    <property type="project" value="InterPro"/>
</dbReference>
<accession>A0A0L6UHL7</accession>
<name>A0A0L6UHL7_9BASI</name>
<comment type="caution">
    <text evidence="5">The sequence shown here is derived from an EMBL/GenBank/DDBJ whole genome shotgun (WGS) entry which is preliminary data.</text>
</comment>
<feature type="chain" id="PRO_5005567479" description="Tyrosinase copper-binding domain-containing protein" evidence="3">
    <location>
        <begin position="28"/>
        <end position="428"/>
    </location>
</feature>
<reference evidence="5 6" key="1">
    <citation type="submission" date="2015-08" db="EMBL/GenBank/DDBJ databases">
        <title>Next Generation Sequencing and Analysis of the Genome of Puccinia sorghi L Schw, the Causal Agent of Maize Common Rust.</title>
        <authorList>
            <person name="Rochi L."/>
            <person name="Burguener G."/>
            <person name="Darino M."/>
            <person name="Turjanski A."/>
            <person name="Kreff E."/>
            <person name="Dieguez M.J."/>
            <person name="Sacco F."/>
        </authorList>
    </citation>
    <scope>NUCLEOTIDE SEQUENCE [LARGE SCALE GENOMIC DNA]</scope>
    <source>
        <strain evidence="5 6">RO10H11247</strain>
    </source>
</reference>
<protein>
    <recommendedName>
        <fullName evidence="4">Tyrosinase copper-binding domain-containing protein</fullName>
    </recommendedName>
</protein>
<evidence type="ECO:0000256" key="3">
    <source>
        <dbReference type="SAM" id="SignalP"/>
    </source>
</evidence>
<dbReference type="GO" id="GO:0046872">
    <property type="term" value="F:metal ion binding"/>
    <property type="evidence" value="ECO:0007669"/>
    <property type="project" value="UniProtKB-KW"/>
</dbReference>
<proteinExistence type="predicted"/>
<evidence type="ECO:0000256" key="1">
    <source>
        <dbReference type="ARBA" id="ARBA00022723"/>
    </source>
</evidence>
<keyword evidence="1" id="KW-0479">Metal-binding</keyword>
<evidence type="ECO:0000256" key="2">
    <source>
        <dbReference type="ARBA" id="ARBA00023008"/>
    </source>
</evidence>
<keyword evidence="6" id="KW-1185">Reference proteome</keyword>